<comment type="caution">
    <text evidence="3">The sequence shown here is derived from an EMBL/GenBank/DDBJ whole genome shotgun (WGS) entry which is preliminary data.</text>
</comment>
<dbReference type="AlphaFoldDB" id="A0A081DAR2"/>
<sequence length="291" mass="31481">MKKLHFIIGLLLLVTLQAYGQFIIPPKPVDNLQTSLYDYASLLDQSQRVSLENKLLRYADSTSTQIVVFIVTSTKGDDISMVSTQWGQKWGIGQEKEDNGIVILLAVEDRKVDISTGYGIEYRMTDLLSERIINGVMIPRFKTGDYYAGLNDGVDAIFKVLIGEFTESRDFTKEDFPWSSLIIFGIFLFFVILSASKNNRNNGGRGGGNPSLLDIIILSNMGGRGSMGGGFGGGGLVEDRLAAAASVVALAAAALVVVVLAVAGSGWTTIYKDSIASIETVTITIGYRCNP</sequence>
<keyword evidence="1" id="KW-0812">Transmembrane</keyword>
<dbReference type="Pfam" id="PF04536">
    <property type="entry name" value="TPM_phosphatase"/>
    <property type="match status" value="1"/>
</dbReference>
<dbReference type="PANTHER" id="PTHR30373">
    <property type="entry name" value="UPF0603 PROTEIN YGCG"/>
    <property type="match status" value="1"/>
</dbReference>
<feature type="domain" description="TPM" evidence="2">
    <location>
        <begin position="37"/>
        <end position="159"/>
    </location>
</feature>
<organism evidence="3 4">
    <name type="scientific">Nonlabens ulvanivorans</name>
    <name type="common">Persicivirga ulvanivorans</name>
    <dbReference type="NCBI Taxonomy" id="906888"/>
    <lineage>
        <taxon>Bacteria</taxon>
        <taxon>Pseudomonadati</taxon>
        <taxon>Bacteroidota</taxon>
        <taxon>Flavobacteriia</taxon>
        <taxon>Flavobacteriales</taxon>
        <taxon>Flavobacteriaceae</taxon>
        <taxon>Nonlabens</taxon>
    </lineage>
</organism>
<gene>
    <name evidence="3" type="ORF">JCM19296_1605</name>
</gene>
<dbReference type="EMBL" id="BBLG01000003">
    <property type="protein sequence ID" value="GAK76008.1"/>
    <property type="molecule type" value="Genomic_DNA"/>
</dbReference>
<evidence type="ECO:0000259" key="2">
    <source>
        <dbReference type="Pfam" id="PF04536"/>
    </source>
</evidence>
<dbReference type="PANTHER" id="PTHR30373:SF2">
    <property type="entry name" value="UPF0603 PROTEIN YGCG"/>
    <property type="match status" value="1"/>
</dbReference>
<keyword evidence="1" id="KW-1133">Transmembrane helix</keyword>
<proteinExistence type="predicted"/>
<dbReference type="InterPro" id="IPR007621">
    <property type="entry name" value="TPM_dom"/>
</dbReference>
<keyword evidence="1" id="KW-0472">Membrane</keyword>
<accession>A0A081DAR2</accession>
<evidence type="ECO:0000313" key="4">
    <source>
        <dbReference type="Proteomes" id="UP000028980"/>
    </source>
</evidence>
<feature type="transmembrane region" description="Helical" evidence="1">
    <location>
        <begin position="176"/>
        <end position="195"/>
    </location>
</feature>
<dbReference type="Gene3D" id="3.10.310.50">
    <property type="match status" value="1"/>
</dbReference>
<feature type="transmembrane region" description="Helical" evidence="1">
    <location>
        <begin position="241"/>
        <end position="263"/>
    </location>
</feature>
<evidence type="ECO:0000256" key="1">
    <source>
        <dbReference type="SAM" id="Phobius"/>
    </source>
</evidence>
<dbReference type="Proteomes" id="UP000028980">
    <property type="component" value="Unassembled WGS sequence"/>
</dbReference>
<protein>
    <submittedName>
        <fullName evidence="3">Beta-propeller domains of methanoldehydrogenase type</fullName>
    </submittedName>
</protein>
<evidence type="ECO:0000313" key="3">
    <source>
        <dbReference type="EMBL" id="GAK76008.1"/>
    </source>
</evidence>
<reference evidence="3 4" key="1">
    <citation type="journal article" date="2014" name="Genome Announc.">
        <title>Draft Genome Sequences of Marine Flavobacterium Nonlabens Strains NR17, NR24, NR27, NR32, NR33, and Ara13.</title>
        <authorList>
            <person name="Nakanishi M."/>
            <person name="Meirelles P."/>
            <person name="Suzuki R."/>
            <person name="Takatani N."/>
            <person name="Mino S."/>
            <person name="Suda W."/>
            <person name="Oshima K."/>
            <person name="Hattori M."/>
            <person name="Ohkuma M."/>
            <person name="Hosokawa M."/>
            <person name="Miyashita K."/>
            <person name="Thompson F.L."/>
            <person name="Niwa A."/>
            <person name="Sawabe T."/>
            <person name="Sawabe T."/>
        </authorList>
    </citation>
    <scope>NUCLEOTIDE SEQUENCE [LARGE SCALE GENOMIC DNA]</scope>
    <source>
        <strain evidence="4">JCM19296</strain>
    </source>
</reference>
<name>A0A081DAR2_NONUL</name>